<dbReference type="CDD" id="cd23659">
    <property type="entry name" value="USP_At3g01520-like"/>
    <property type="match status" value="1"/>
</dbReference>
<feature type="region of interest" description="Disordered" evidence="1">
    <location>
        <begin position="297"/>
        <end position="322"/>
    </location>
</feature>
<protein>
    <submittedName>
        <fullName evidence="3">ARAD1D32274p</fullName>
    </submittedName>
</protein>
<reference evidence="3" key="2">
    <citation type="submission" date="2014-06" db="EMBL/GenBank/DDBJ databases">
        <title>The complete genome of Blastobotrys (Arxula) adeninivorans LS3 - a yeast of biotechnological interest.</title>
        <authorList>
            <person name="Kunze G."/>
            <person name="Gaillardin C."/>
            <person name="Czernicka M."/>
            <person name="Durrens P."/>
            <person name="Martin T."/>
            <person name="Boer E."/>
            <person name="Gabaldon T."/>
            <person name="Cruz J."/>
            <person name="Talla E."/>
            <person name="Marck C."/>
            <person name="Goffeau A."/>
            <person name="Barbe V."/>
            <person name="Baret P."/>
            <person name="Baronian K."/>
            <person name="Beier S."/>
            <person name="Bleykasten C."/>
            <person name="Bode R."/>
            <person name="Casaregola S."/>
            <person name="Despons L."/>
            <person name="Fairhead C."/>
            <person name="Giersberg M."/>
            <person name="Gierski P."/>
            <person name="Hahnel U."/>
            <person name="Hartmann A."/>
            <person name="Jankowska D."/>
            <person name="Jubin C."/>
            <person name="Jung P."/>
            <person name="Lafontaine I."/>
            <person name="Leh-Louis V."/>
            <person name="Lemaire M."/>
            <person name="Marcet-Houben M."/>
            <person name="Mascher M."/>
            <person name="Morel G."/>
            <person name="Richard G.-F."/>
            <person name="Riechen J."/>
            <person name="Sacerdot C."/>
            <person name="Sarkar A."/>
            <person name="Savel G."/>
            <person name="Schacherer J."/>
            <person name="Sherman D."/>
            <person name="Straub M.-L."/>
            <person name="Stein N."/>
            <person name="Thierry A."/>
            <person name="Trautwein-Schult A."/>
            <person name="Westhof E."/>
            <person name="Worch S."/>
            <person name="Dujon B."/>
            <person name="Souciet J.-L."/>
            <person name="Wincker P."/>
            <person name="Scholz U."/>
            <person name="Neuveglise N."/>
        </authorList>
    </citation>
    <scope>NUCLEOTIDE SEQUENCE</scope>
    <source>
        <strain evidence="3">LS3</strain>
    </source>
</reference>
<sequence>MTDKKFKPRVAFDTFDNKEATDFSLTLRSTHEQYKYARLSRTFVCAADDTPYSATAVEWLFDELAEDGDEIVCVRAIDPNASLSVDANEEKRYRDEAQDFFDRVVARNAMNKKVSIALEFAVGKVEDIIRRMIQIYEPSILVVGTRGRSYDGFKGLLPGSVSKWCLQHSPVPVVVVRPSQKRAKRMAKRQADPTRKGYRNVLSVAGRPGDVKTYDKGSTDPNLSVQLPHYLMTSLSKLPPEEGYLLHSASTPNLAGANANANDTDNDDNTLHLRGRRHRFLGDRLDLLNDRGWLRSRSRDRDRDRDHSNSRASSRGRSESRN</sequence>
<name>A0A060TB57_BLAAD</name>
<evidence type="ECO:0000313" key="3">
    <source>
        <dbReference type="EMBL" id="CDP38330.1"/>
    </source>
</evidence>
<dbReference type="PANTHER" id="PTHR47815">
    <property type="entry name" value="UNIVERSAL STRESS PROTEIN A FAMILY PROTEIN C25B2.10"/>
    <property type="match status" value="1"/>
</dbReference>
<dbReference type="Gene3D" id="3.40.50.620">
    <property type="entry name" value="HUPs"/>
    <property type="match status" value="1"/>
</dbReference>
<evidence type="ECO:0000259" key="2">
    <source>
        <dbReference type="Pfam" id="PF00582"/>
    </source>
</evidence>
<proteinExistence type="predicted"/>
<dbReference type="PANTHER" id="PTHR47815:SF1">
    <property type="entry name" value="UNIVERSAL STRESS PROTEIN A FAMILY PROTEIN C25B2.10"/>
    <property type="match status" value="1"/>
</dbReference>
<dbReference type="InterPro" id="IPR014729">
    <property type="entry name" value="Rossmann-like_a/b/a_fold"/>
</dbReference>
<feature type="domain" description="UspA" evidence="2">
    <location>
        <begin position="41"/>
        <end position="177"/>
    </location>
</feature>
<organism evidence="3">
    <name type="scientific">Blastobotrys adeninivorans</name>
    <name type="common">Yeast</name>
    <name type="synonym">Arxula adeninivorans</name>
    <dbReference type="NCBI Taxonomy" id="409370"/>
    <lineage>
        <taxon>Eukaryota</taxon>
        <taxon>Fungi</taxon>
        <taxon>Dikarya</taxon>
        <taxon>Ascomycota</taxon>
        <taxon>Saccharomycotina</taxon>
        <taxon>Dipodascomycetes</taxon>
        <taxon>Dipodascales</taxon>
        <taxon>Trichomonascaceae</taxon>
        <taxon>Blastobotrys</taxon>
    </lineage>
</organism>
<evidence type="ECO:0000256" key="1">
    <source>
        <dbReference type="SAM" id="MobiDB-lite"/>
    </source>
</evidence>
<gene>
    <name evidence="3" type="ORF">GNLVRS02_ARAD1D32274g</name>
</gene>
<dbReference type="EMBL" id="HG937694">
    <property type="protein sequence ID" value="CDP38330.1"/>
    <property type="molecule type" value="Genomic_DNA"/>
</dbReference>
<feature type="compositionally biased region" description="Basic and acidic residues" evidence="1">
    <location>
        <begin position="297"/>
        <end position="309"/>
    </location>
</feature>
<dbReference type="PhylomeDB" id="A0A060TB57"/>
<dbReference type="SUPFAM" id="SSF52402">
    <property type="entry name" value="Adenine nucleotide alpha hydrolases-like"/>
    <property type="match status" value="1"/>
</dbReference>
<dbReference type="Pfam" id="PF00582">
    <property type="entry name" value="Usp"/>
    <property type="match status" value="1"/>
</dbReference>
<dbReference type="InterPro" id="IPR006016">
    <property type="entry name" value="UspA"/>
</dbReference>
<accession>A0A060TB57</accession>
<reference evidence="3" key="1">
    <citation type="submission" date="2014-02" db="EMBL/GenBank/DDBJ databases">
        <authorList>
            <person name="Genoscope - CEA"/>
        </authorList>
    </citation>
    <scope>NUCLEOTIDE SEQUENCE</scope>
    <source>
        <strain evidence="3">LS3</strain>
    </source>
</reference>
<dbReference type="AlphaFoldDB" id="A0A060TB57"/>